<dbReference type="EnsemblMetazoa" id="ASIC019921-RA">
    <property type="protein sequence ID" value="ASIC019921-PA"/>
    <property type="gene ID" value="ASIC019921"/>
</dbReference>
<evidence type="ECO:0000313" key="3">
    <source>
        <dbReference type="EnsemblMetazoa" id="ASIC019921-PA"/>
    </source>
</evidence>
<dbReference type="EMBL" id="KE525352">
    <property type="protein sequence ID" value="KFB51362.1"/>
    <property type="molecule type" value="Genomic_DNA"/>
</dbReference>
<keyword evidence="4" id="KW-1185">Reference proteome</keyword>
<name>A0A084WMB8_ANOSI</name>
<evidence type="ECO:0000313" key="2">
    <source>
        <dbReference type="EMBL" id="KFB51362.1"/>
    </source>
</evidence>
<dbReference type="AlphaFoldDB" id="A0A084WMB8"/>
<proteinExistence type="predicted"/>
<organism evidence="2">
    <name type="scientific">Anopheles sinensis</name>
    <name type="common">Mosquito</name>
    <dbReference type="NCBI Taxonomy" id="74873"/>
    <lineage>
        <taxon>Eukaryota</taxon>
        <taxon>Metazoa</taxon>
        <taxon>Ecdysozoa</taxon>
        <taxon>Arthropoda</taxon>
        <taxon>Hexapoda</taxon>
        <taxon>Insecta</taxon>
        <taxon>Pterygota</taxon>
        <taxon>Neoptera</taxon>
        <taxon>Endopterygota</taxon>
        <taxon>Diptera</taxon>
        <taxon>Nematocera</taxon>
        <taxon>Culicoidea</taxon>
        <taxon>Culicidae</taxon>
        <taxon>Anophelinae</taxon>
        <taxon>Anopheles</taxon>
    </lineage>
</organism>
<dbReference type="VEuPathDB" id="VectorBase:ASIC019921"/>
<sequence length="68" mass="7421">MPPERRCPHSGEMEILPKFRLRLESTRRECKRLSFGLTSAGSQLDGGKADATRQPTSASADSESSISV</sequence>
<dbReference type="Proteomes" id="UP000030765">
    <property type="component" value="Unassembled WGS sequence"/>
</dbReference>
<feature type="region of interest" description="Disordered" evidence="1">
    <location>
        <begin position="36"/>
        <end position="68"/>
    </location>
</feature>
<evidence type="ECO:0000313" key="4">
    <source>
        <dbReference type="Proteomes" id="UP000030765"/>
    </source>
</evidence>
<reference evidence="2 4" key="1">
    <citation type="journal article" date="2014" name="BMC Genomics">
        <title>Genome sequence of Anopheles sinensis provides insight into genetics basis of mosquito competence for malaria parasites.</title>
        <authorList>
            <person name="Zhou D."/>
            <person name="Zhang D."/>
            <person name="Ding G."/>
            <person name="Shi L."/>
            <person name="Hou Q."/>
            <person name="Ye Y."/>
            <person name="Xu Y."/>
            <person name="Zhou H."/>
            <person name="Xiong C."/>
            <person name="Li S."/>
            <person name="Yu J."/>
            <person name="Hong S."/>
            <person name="Yu X."/>
            <person name="Zou P."/>
            <person name="Chen C."/>
            <person name="Chang X."/>
            <person name="Wang W."/>
            <person name="Lv Y."/>
            <person name="Sun Y."/>
            <person name="Ma L."/>
            <person name="Shen B."/>
            <person name="Zhu C."/>
        </authorList>
    </citation>
    <scope>NUCLEOTIDE SEQUENCE [LARGE SCALE GENOMIC DNA]</scope>
</reference>
<feature type="compositionally biased region" description="Low complexity" evidence="1">
    <location>
        <begin position="57"/>
        <end position="68"/>
    </location>
</feature>
<protein>
    <submittedName>
        <fullName evidence="2 3">Uncharacterized protein</fullName>
    </submittedName>
</protein>
<dbReference type="EMBL" id="ATLV01024415">
    <property type="status" value="NOT_ANNOTATED_CDS"/>
    <property type="molecule type" value="Genomic_DNA"/>
</dbReference>
<evidence type="ECO:0000256" key="1">
    <source>
        <dbReference type="SAM" id="MobiDB-lite"/>
    </source>
</evidence>
<gene>
    <name evidence="2" type="ORF">ZHAS_00019921</name>
</gene>
<accession>A0A084WMB8</accession>
<reference evidence="3" key="2">
    <citation type="submission" date="2020-05" db="UniProtKB">
        <authorList>
            <consortium name="EnsemblMetazoa"/>
        </authorList>
    </citation>
    <scope>IDENTIFICATION</scope>
</reference>